<evidence type="ECO:0000313" key="2">
    <source>
        <dbReference type="Proteomes" id="UP000013525"/>
    </source>
</evidence>
<evidence type="ECO:0000313" key="1">
    <source>
        <dbReference type="EMBL" id="EOM78050.1"/>
    </source>
</evidence>
<protein>
    <submittedName>
        <fullName evidence="1">Uncharacterized protein</fullName>
    </submittedName>
</protein>
<proteinExistence type="predicted"/>
<name>R7WRY8_9NOCA</name>
<accession>R7WRY8</accession>
<organism evidence="1 2">
    <name type="scientific">Rhodococcus rhodnii LMG 5362</name>
    <dbReference type="NCBI Taxonomy" id="1273125"/>
    <lineage>
        <taxon>Bacteria</taxon>
        <taxon>Bacillati</taxon>
        <taxon>Actinomycetota</taxon>
        <taxon>Actinomycetes</taxon>
        <taxon>Mycobacteriales</taxon>
        <taxon>Nocardiaceae</taxon>
        <taxon>Rhodococcus</taxon>
    </lineage>
</organism>
<dbReference type="AlphaFoldDB" id="R7WRY8"/>
<reference evidence="1 2" key="1">
    <citation type="journal article" date="2013" name="Genome Announc.">
        <title>Draft Genome Sequence of Rhodococcus rhodnii Strain LMG5362, a Symbiont of Rhodnius prolixus (Hemiptera, Reduviidae, Triatominae), the Principle Vector of Trypanosoma cruzi.</title>
        <authorList>
            <person name="Pachebat J.A."/>
            <person name="van Keulen G."/>
            <person name="Whitten M.M."/>
            <person name="Girdwood S."/>
            <person name="Del Sol R."/>
            <person name="Dyson P.J."/>
            <person name="Facey P.D."/>
        </authorList>
    </citation>
    <scope>NUCLEOTIDE SEQUENCE [LARGE SCALE GENOMIC DNA]</scope>
    <source>
        <strain evidence="1 2">LMG 5362</strain>
    </source>
</reference>
<sequence>MVERSWELLGWVCSGEECDEVGDGHGDPLVEWVAVAVALVDDDADEGVVVLRTIQA</sequence>
<dbReference type="Proteomes" id="UP000013525">
    <property type="component" value="Unassembled WGS sequence"/>
</dbReference>
<gene>
    <name evidence="1" type="ORF">Rrhod_0591</name>
</gene>
<comment type="caution">
    <text evidence="1">The sequence shown here is derived from an EMBL/GenBank/DDBJ whole genome shotgun (WGS) entry which is preliminary data.</text>
</comment>
<dbReference type="EMBL" id="APMY01000019">
    <property type="protein sequence ID" value="EOM78050.1"/>
    <property type="molecule type" value="Genomic_DNA"/>
</dbReference>
<keyword evidence="2" id="KW-1185">Reference proteome</keyword>